<dbReference type="Proteomes" id="UP000738359">
    <property type="component" value="Unassembled WGS sequence"/>
</dbReference>
<gene>
    <name evidence="2" type="ORF">BGZ70_006085</name>
</gene>
<feature type="compositionally biased region" description="Low complexity" evidence="1">
    <location>
        <begin position="79"/>
        <end position="88"/>
    </location>
</feature>
<evidence type="ECO:0000256" key="1">
    <source>
        <dbReference type="SAM" id="MobiDB-lite"/>
    </source>
</evidence>
<dbReference type="OrthoDB" id="20865at2759"/>
<dbReference type="EMBL" id="JAAAHY010003350">
    <property type="protein sequence ID" value="KAF9942879.1"/>
    <property type="molecule type" value="Genomic_DNA"/>
</dbReference>
<protein>
    <submittedName>
        <fullName evidence="2">Uncharacterized protein</fullName>
    </submittedName>
</protein>
<feature type="non-terminal residue" evidence="2">
    <location>
        <position position="150"/>
    </location>
</feature>
<feature type="region of interest" description="Disordered" evidence="1">
    <location>
        <begin position="61"/>
        <end position="99"/>
    </location>
</feature>
<keyword evidence="3" id="KW-1185">Reference proteome</keyword>
<evidence type="ECO:0000313" key="3">
    <source>
        <dbReference type="Proteomes" id="UP000738359"/>
    </source>
</evidence>
<organism evidence="2 3">
    <name type="scientific">Mortierella alpina</name>
    <name type="common">Oleaginous fungus</name>
    <name type="synonym">Mortierella renispora</name>
    <dbReference type="NCBI Taxonomy" id="64518"/>
    <lineage>
        <taxon>Eukaryota</taxon>
        <taxon>Fungi</taxon>
        <taxon>Fungi incertae sedis</taxon>
        <taxon>Mucoromycota</taxon>
        <taxon>Mortierellomycotina</taxon>
        <taxon>Mortierellomycetes</taxon>
        <taxon>Mortierellales</taxon>
        <taxon>Mortierellaceae</taxon>
        <taxon>Mortierella</taxon>
    </lineage>
</organism>
<comment type="caution">
    <text evidence="2">The sequence shown here is derived from an EMBL/GenBank/DDBJ whole genome shotgun (WGS) entry which is preliminary data.</text>
</comment>
<proteinExistence type="predicted"/>
<sequence>MFTAGVAHRAAPEAVDALLSHMGDSFWEDAPHTQTQQLDTSNYSQSSNHIPLEQSFTTLKTNDDFASGPASTSSSMNIPPQSASLAPAGSPPSPSPRMTLQAAAPCVAHLFIPQSHRPQFIAALAAPPDLALKIKKSVRFRREPSSTSKR</sequence>
<accession>A0A9P6IP78</accession>
<evidence type="ECO:0000313" key="2">
    <source>
        <dbReference type="EMBL" id="KAF9942879.1"/>
    </source>
</evidence>
<feature type="compositionally biased region" description="Polar residues" evidence="1">
    <location>
        <begin position="69"/>
        <end position="78"/>
    </location>
</feature>
<reference evidence="2" key="1">
    <citation type="journal article" date="2020" name="Fungal Divers.">
        <title>Resolving the Mortierellaceae phylogeny through synthesis of multi-gene phylogenetics and phylogenomics.</title>
        <authorList>
            <person name="Vandepol N."/>
            <person name="Liber J."/>
            <person name="Desiro A."/>
            <person name="Na H."/>
            <person name="Kennedy M."/>
            <person name="Barry K."/>
            <person name="Grigoriev I.V."/>
            <person name="Miller A.N."/>
            <person name="O'Donnell K."/>
            <person name="Stajich J.E."/>
            <person name="Bonito G."/>
        </authorList>
    </citation>
    <scope>NUCLEOTIDE SEQUENCE</scope>
    <source>
        <strain evidence="2">CK1249</strain>
    </source>
</reference>
<name>A0A9P6IP78_MORAP</name>
<dbReference type="AlphaFoldDB" id="A0A9P6IP78"/>